<dbReference type="AlphaFoldDB" id="A0A103E3W3"/>
<dbReference type="Proteomes" id="UP000062788">
    <property type="component" value="Unassembled WGS sequence"/>
</dbReference>
<accession>A0A103E3W3</accession>
<dbReference type="EMBL" id="LOWA01000024">
    <property type="protein sequence ID" value="KVE27905.1"/>
    <property type="molecule type" value="Genomic_DNA"/>
</dbReference>
<protein>
    <submittedName>
        <fullName evidence="1">Uncharacterized protein</fullName>
    </submittedName>
</protein>
<comment type="caution">
    <text evidence="1">The sequence shown here is derived from an EMBL/GenBank/DDBJ whole genome shotgun (WGS) entry which is preliminary data.</text>
</comment>
<proteinExistence type="predicted"/>
<gene>
    <name evidence="1" type="ORF">WS67_10005</name>
</gene>
<dbReference type="RefSeq" id="WP_059516085.1">
    <property type="nucleotide sequence ID" value="NZ_LOWA01000024.1"/>
</dbReference>
<reference evidence="1 2" key="1">
    <citation type="submission" date="2015-11" db="EMBL/GenBank/DDBJ databases">
        <title>Expanding the genomic diversity of Burkholderia species for the development of highly accurate diagnostics.</title>
        <authorList>
            <person name="Sahl J."/>
            <person name="Keim P."/>
            <person name="Wagner D."/>
        </authorList>
    </citation>
    <scope>NUCLEOTIDE SEQUENCE [LARGE SCALE GENOMIC DNA]</scope>
    <source>
        <strain evidence="1 2">TSV85</strain>
    </source>
</reference>
<name>A0A103E3W3_9BURK</name>
<evidence type="ECO:0000313" key="1">
    <source>
        <dbReference type="EMBL" id="KVE27905.1"/>
    </source>
</evidence>
<organism evidence="1 2">
    <name type="scientific">Burkholderia singularis</name>
    <dbReference type="NCBI Taxonomy" id="1503053"/>
    <lineage>
        <taxon>Bacteria</taxon>
        <taxon>Pseudomonadati</taxon>
        <taxon>Pseudomonadota</taxon>
        <taxon>Betaproteobacteria</taxon>
        <taxon>Burkholderiales</taxon>
        <taxon>Burkholderiaceae</taxon>
        <taxon>Burkholderia</taxon>
        <taxon>pseudomallei group</taxon>
    </lineage>
</organism>
<keyword evidence="2" id="KW-1185">Reference proteome</keyword>
<sequence>MHQTPACSELSEPTLVDIALVGVDNLSALSRLLSAKDGVALFSGLDLDEQKAIFDLYGVTLTAVRSALHEHRAENCPEALHG</sequence>
<evidence type="ECO:0000313" key="2">
    <source>
        <dbReference type="Proteomes" id="UP000062788"/>
    </source>
</evidence>